<feature type="domain" description="ABC transmembrane type-1" evidence="11">
    <location>
        <begin position="202"/>
        <end position="481"/>
    </location>
</feature>
<dbReference type="PANTHER" id="PTHR24221:SF606">
    <property type="entry name" value="COLICIN V SECRETION-PROCESSING ATP-BINDING PROTEIN"/>
    <property type="match status" value="1"/>
</dbReference>
<keyword evidence="14" id="KW-1185">Reference proteome</keyword>
<evidence type="ECO:0000256" key="7">
    <source>
        <dbReference type="ARBA" id="ARBA00022989"/>
    </source>
</evidence>
<dbReference type="SUPFAM" id="SSF90123">
    <property type="entry name" value="ABC transporter transmembrane region"/>
    <property type="match status" value="1"/>
</dbReference>
<dbReference type="PROSITE" id="PS50929">
    <property type="entry name" value="ABC_TM1F"/>
    <property type="match status" value="1"/>
</dbReference>
<evidence type="ECO:0000259" key="11">
    <source>
        <dbReference type="PROSITE" id="PS50929"/>
    </source>
</evidence>
<evidence type="ECO:0000256" key="2">
    <source>
        <dbReference type="ARBA" id="ARBA00022475"/>
    </source>
</evidence>
<dbReference type="CDD" id="cd18567">
    <property type="entry name" value="ABC_6TM_CvaB_RaxB_like"/>
    <property type="match status" value="1"/>
</dbReference>
<keyword evidence="7 9" id="KW-1133">Transmembrane helix</keyword>
<feature type="transmembrane region" description="Helical" evidence="9">
    <location>
        <begin position="340"/>
        <end position="360"/>
    </location>
</feature>
<evidence type="ECO:0000256" key="4">
    <source>
        <dbReference type="ARBA" id="ARBA00022692"/>
    </source>
</evidence>
<dbReference type="SMART" id="SM00382">
    <property type="entry name" value="AAA"/>
    <property type="match status" value="1"/>
</dbReference>
<dbReference type="Gene3D" id="1.20.1560.10">
    <property type="entry name" value="ABC transporter type 1, transmembrane domain"/>
    <property type="match status" value="1"/>
</dbReference>
<feature type="transmembrane region" description="Helical" evidence="9">
    <location>
        <begin position="235"/>
        <end position="253"/>
    </location>
</feature>
<evidence type="ECO:0000256" key="9">
    <source>
        <dbReference type="SAM" id="Phobius"/>
    </source>
</evidence>
<dbReference type="InterPro" id="IPR005074">
    <property type="entry name" value="Peptidase_C39"/>
</dbReference>
<dbReference type="InterPro" id="IPR017871">
    <property type="entry name" value="ABC_transporter-like_CS"/>
</dbReference>
<dbReference type="Gene3D" id="3.40.50.300">
    <property type="entry name" value="P-loop containing nucleotide triphosphate hydrolases"/>
    <property type="match status" value="1"/>
</dbReference>
<dbReference type="InterPro" id="IPR036640">
    <property type="entry name" value="ABC1_TM_sf"/>
</dbReference>
<evidence type="ECO:0000313" key="13">
    <source>
        <dbReference type="EMBL" id="EIP84778.1"/>
    </source>
</evidence>
<feature type="transmembrane region" description="Helical" evidence="9">
    <location>
        <begin position="314"/>
        <end position="334"/>
    </location>
</feature>
<dbReference type="Gene3D" id="3.90.70.10">
    <property type="entry name" value="Cysteine proteinases"/>
    <property type="match status" value="1"/>
</dbReference>
<evidence type="ECO:0000256" key="1">
    <source>
        <dbReference type="ARBA" id="ARBA00004651"/>
    </source>
</evidence>
<evidence type="ECO:0000259" key="12">
    <source>
        <dbReference type="PROSITE" id="PS50990"/>
    </source>
</evidence>
<dbReference type="PROSITE" id="PS00211">
    <property type="entry name" value="ABC_TRANSPORTER_1"/>
    <property type="match status" value="1"/>
</dbReference>
<evidence type="ECO:0000259" key="10">
    <source>
        <dbReference type="PROSITE" id="PS50893"/>
    </source>
</evidence>
<dbReference type="InterPro" id="IPR039421">
    <property type="entry name" value="Type_1_exporter"/>
</dbReference>
<keyword evidence="2" id="KW-1003">Cell membrane</keyword>
<dbReference type="Proteomes" id="UP000004682">
    <property type="component" value="Unassembled WGS sequence"/>
</dbReference>
<keyword evidence="5" id="KW-0547">Nucleotide-binding</keyword>
<keyword evidence="8 9" id="KW-0472">Membrane</keyword>
<dbReference type="SUPFAM" id="SSF52540">
    <property type="entry name" value="P-loop containing nucleoside triphosphate hydrolases"/>
    <property type="match status" value="1"/>
</dbReference>
<evidence type="ECO:0000256" key="8">
    <source>
        <dbReference type="ARBA" id="ARBA00023136"/>
    </source>
</evidence>
<sequence>MFSRSAGDFTNGYSNLFTVWPERSDTTSLMSLLENLSFGVGRKLPMILQTESAECGLACLAMVARYHGHQIDLAALRGRFPVSLKGMALGHLIDIAHRLNLGTRPLTLELNNLSQLRTPCILHWNFNHFVVLREVSGNTVTIHDPAQGVRKLLIDQVSRSFTGVALELWPTNDFTPRAETRAIKLRTLVGPVTGLPRSLGQILMLAIALEVFTLASPFFLQWVIDEVIVSADRDLLDVLVLGFGLLMLMQRATSGIRTWAIMYFSTTLNLQWRANVFTHLLRLPVGYFERRHLGDVVSRFGAIDAIQQTLTTSFISAVIDGLMTVITLAMMAIYSWKLCAIALGTMLLYALLRACWYLPFRQATEEQIIHAAKQQSHFLETLRGVKTIKLFNRQSDRRSGWLTLLVEQINSGLHVQKLQLLYQQLNGLLFGIEGLVIVWLGARLVMDGQFTVGVLMAFNAYKGQFDSRVGSLVDKFFEVKMLQLQGERLADIVFEPPEADTDFRQVPGESDNLEASIEIEQLSFRYADSEPLLLDGVSMKVEPGESVAIVGPSGCGKTTLINILLGVLVPTSGAIRIGGIDVNRLGLDRLRALVGTVLQDDVLFAGSIADNISFFDSQADQQRVVECAQLAAVHLDIVSMPMGYNTLVGDMGTVLSGGQKQRVLLARALYKRPKILVLDEATSHLDVQREQQVNAAVSALQMTRLIIAHRPETIASASRVVMLRGGQIVLDDCGAAGKLKCQ</sequence>
<keyword evidence="6 13" id="KW-0067">ATP-binding</keyword>
<organism evidence="13 14">
    <name type="scientific">Burkholderia humptydooensis MSMB43</name>
    <dbReference type="NCBI Taxonomy" id="441157"/>
    <lineage>
        <taxon>Bacteria</taxon>
        <taxon>Pseudomonadati</taxon>
        <taxon>Pseudomonadota</taxon>
        <taxon>Betaproteobacteria</taxon>
        <taxon>Burkholderiales</taxon>
        <taxon>Burkholderiaceae</taxon>
        <taxon>Burkholderia</taxon>
        <taxon>pseudomallei group</taxon>
    </lineage>
</organism>
<dbReference type="CDD" id="cd02419">
    <property type="entry name" value="Peptidase_C39C"/>
    <property type="match status" value="1"/>
</dbReference>
<feature type="transmembrane region" description="Helical" evidence="9">
    <location>
        <begin position="202"/>
        <end position="223"/>
    </location>
</feature>
<evidence type="ECO:0000256" key="5">
    <source>
        <dbReference type="ARBA" id="ARBA00022741"/>
    </source>
</evidence>
<dbReference type="GO" id="GO:0005524">
    <property type="term" value="F:ATP binding"/>
    <property type="evidence" value="ECO:0007669"/>
    <property type="project" value="UniProtKB-KW"/>
</dbReference>
<feature type="domain" description="Peptidase C39" evidence="12">
    <location>
        <begin position="49"/>
        <end position="168"/>
    </location>
</feature>
<dbReference type="Pfam" id="PF00005">
    <property type="entry name" value="ABC_tran"/>
    <property type="match status" value="1"/>
</dbReference>
<protein>
    <submittedName>
        <fullName evidence="13">Toxin secretion ABC transporter, ATP-binding protein, putative</fullName>
    </submittedName>
</protein>
<dbReference type="CDD" id="cd03246">
    <property type="entry name" value="ABCC_Protease_Secretion"/>
    <property type="match status" value="1"/>
</dbReference>
<dbReference type="Pfam" id="PF03412">
    <property type="entry name" value="Peptidase_C39"/>
    <property type="match status" value="1"/>
</dbReference>
<evidence type="ECO:0000256" key="3">
    <source>
        <dbReference type="ARBA" id="ARBA00022519"/>
    </source>
</evidence>
<name>A0ABN0FY00_9BURK</name>
<dbReference type="InterPro" id="IPR027417">
    <property type="entry name" value="P-loop_NTPase"/>
</dbReference>
<comment type="subcellular location">
    <subcellularLocation>
        <location evidence="1">Cell membrane</location>
        <topology evidence="1">Multi-pass membrane protein</topology>
    </subcellularLocation>
</comment>
<dbReference type="PROSITE" id="PS50990">
    <property type="entry name" value="PEPTIDASE_C39"/>
    <property type="match status" value="1"/>
</dbReference>
<accession>A0ABN0FY00</accession>
<dbReference type="InterPro" id="IPR033838">
    <property type="entry name" value="CvaB_peptidase"/>
</dbReference>
<dbReference type="InterPro" id="IPR003439">
    <property type="entry name" value="ABC_transporter-like_ATP-bd"/>
</dbReference>
<feature type="transmembrane region" description="Helical" evidence="9">
    <location>
        <begin position="427"/>
        <end position="446"/>
    </location>
</feature>
<dbReference type="InterPro" id="IPR011527">
    <property type="entry name" value="ABC1_TM_dom"/>
</dbReference>
<keyword evidence="4 9" id="KW-0812">Transmembrane</keyword>
<dbReference type="PANTHER" id="PTHR24221">
    <property type="entry name" value="ATP-BINDING CASSETTE SUB-FAMILY B"/>
    <property type="match status" value="1"/>
</dbReference>
<dbReference type="Pfam" id="PF00664">
    <property type="entry name" value="ABC_membrane"/>
    <property type="match status" value="1"/>
</dbReference>
<gene>
    <name evidence="13" type="ORF">A33K_18633</name>
</gene>
<dbReference type="InterPro" id="IPR003593">
    <property type="entry name" value="AAA+_ATPase"/>
</dbReference>
<evidence type="ECO:0000256" key="6">
    <source>
        <dbReference type="ARBA" id="ARBA00022840"/>
    </source>
</evidence>
<proteinExistence type="predicted"/>
<dbReference type="PROSITE" id="PS50893">
    <property type="entry name" value="ABC_TRANSPORTER_2"/>
    <property type="match status" value="1"/>
</dbReference>
<feature type="domain" description="ABC transporter" evidence="10">
    <location>
        <begin position="517"/>
        <end position="742"/>
    </location>
</feature>
<evidence type="ECO:0000313" key="14">
    <source>
        <dbReference type="Proteomes" id="UP000004682"/>
    </source>
</evidence>
<reference evidence="14" key="1">
    <citation type="journal article" date="2012" name="J. Bacteriol.">
        <title>Revised Genome Sequence of Burkholderia thailandensis MSMB43 with Improved Annotation.</title>
        <authorList>
            <person name="Zhuo Y."/>
            <person name="Liu L."/>
            <person name="Wang Q."/>
            <person name="Liu X."/>
            <person name="Ren B."/>
            <person name="Liu M."/>
            <person name="Ni P."/>
            <person name="Cheng Y.Q."/>
            <person name="Zhang L."/>
        </authorList>
    </citation>
    <scope>NUCLEOTIDE SEQUENCE [LARGE SCALE GENOMIC DNA]</scope>
    <source>
        <strain evidence="14">MSMB43</strain>
    </source>
</reference>
<keyword evidence="3" id="KW-0997">Cell inner membrane</keyword>
<dbReference type="EMBL" id="JH692071">
    <property type="protein sequence ID" value="EIP84778.1"/>
    <property type="molecule type" value="Genomic_DNA"/>
</dbReference>